<keyword evidence="5 9" id="KW-0812">Transmembrane</keyword>
<protein>
    <submittedName>
        <fullName evidence="10">AI-2E family transporter</fullName>
    </submittedName>
</protein>
<feature type="compositionally biased region" description="Low complexity" evidence="8">
    <location>
        <begin position="155"/>
        <end position="168"/>
    </location>
</feature>
<feature type="transmembrane region" description="Helical" evidence="9">
    <location>
        <begin position="201"/>
        <end position="224"/>
    </location>
</feature>
<dbReference type="Proteomes" id="UP000274661">
    <property type="component" value="Unassembled WGS sequence"/>
</dbReference>
<keyword evidence="6 9" id="KW-1133">Transmembrane helix</keyword>
<feature type="transmembrane region" description="Helical" evidence="9">
    <location>
        <begin position="62"/>
        <end position="82"/>
    </location>
</feature>
<keyword evidence="3" id="KW-0813">Transport</keyword>
<proteinExistence type="inferred from homology"/>
<dbReference type="OrthoDB" id="9799225at2"/>
<dbReference type="PANTHER" id="PTHR21716:SF53">
    <property type="entry name" value="PERMEASE PERM-RELATED"/>
    <property type="match status" value="1"/>
</dbReference>
<keyword evidence="4" id="KW-1003">Cell membrane</keyword>
<evidence type="ECO:0000256" key="2">
    <source>
        <dbReference type="ARBA" id="ARBA00009773"/>
    </source>
</evidence>
<evidence type="ECO:0000256" key="8">
    <source>
        <dbReference type="SAM" id="MobiDB-lite"/>
    </source>
</evidence>
<name>A0A3R9YN51_9SPHN</name>
<accession>A0A3R9YN51</accession>
<dbReference type="GO" id="GO:0005886">
    <property type="term" value="C:plasma membrane"/>
    <property type="evidence" value="ECO:0007669"/>
    <property type="project" value="UniProtKB-SubCell"/>
</dbReference>
<comment type="caution">
    <text evidence="10">The sequence shown here is derived from an EMBL/GenBank/DDBJ whole genome shotgun (WGS) entry which is preliminary data.</text>
</comment>
<dbReference type="GO" id="GO:0055085">
    <property type="term" value="P:transmembrane transport"/>
    <property type="evidence" value="ECO:0007669"/>
    <property type="project" value="TreeGrafter"/>
</dbReference>
<dbReference type="Pfam" id="PF01594">
    <property type="entry name" value="AI-2E_transport"/>
    <property type="match status" value="2"/>
</dbReference>
<dbReference type="Gene3D" id="3.40.50.280">
    <property type="entry name" value="Cobalamin-binding domain"/>
    <property type="match status" value="1"/>
</dbReference>
<keyword evidence="7 9" id="KW-0472">Membrane</keyword>
<dbReference type="RefSeq" id="WP_126719114.1">
    <property type="nucleotide sequence ID" value="NZ_RWJF01000001.1"/>
</dbReference>
<evidence type="ECO:0000313" key="10">
    <source>
        <dbReference type="EMBL" id="RST31287.1"/>
    </source>
</evidence>
<feature type="transmembrane region" description="Helical" evidence="9">
    <location>
        <begin position="89"/>
        <end position="110"/>
    </location>
</feature>
<evidence type="ECO:0000256" key="5">
    <source>
        <dbReference type="ARBA" id="ARBA00022692"/>
    </source>
</evidence>
<evidence type="ECO:0000313" key="11">
    <source>
        <dbReference type="Proteomes" id="UP000274661"/>
    </source>
</evidence>
<gene>
    <name evidence="10" type="ORF">HMF7854_10910</name>
</gene>
<feature type="transmembrane region" description="Helical" evidence="9">
    <location>
        <begin position="287"/>
        <end position="310"/>
    </location>
</feature>
<reference evidence="10 11" key="1">
    <citation type="submission" date="2018-12" db="EMBL/GenBank/DDBJ databases">
        <title>Sphingomonas sp. HMF7854 Genome sequencing and assembly.</title>
        <authorList>
            <person name="Cha I."/>
            <person name="Kang H."/>
            <person name="Kim H."/>
            <person name="Kang J."/>
            <person name="Joh K."/>
        </authorList>
    </citation>
    <scope>NUCLEOTIDE SEQUENCE [LARGE SCALE GENOMIC DNA]</scope>
    <source>
        <strain evidence="10 11">HMF7854</strain>
    </source>
</reference>
<dbReference type="EMBL" id="RWJF01000001">
    <property type="protein sequence ID" value="RST31287.1"/>
    <property type="molecule type" value="Genomic_DNA"/>
</dbReference>
<evidence type="ECO:0000256" key="3">
    <source>
        <dbReference type="ARBA" id="ARBA00022448"/>
    </source>
</evidence>
<dbReference type="PANTHER" id="PTHR21716">
    <property type="entry name" value="TRANSMEMBRANE PROTEIN"/>
    <property type="match status" value="1"/>
</dbReference>
<evidence type="ECO:0000256" key="9">
    <source>
        <dbReference type="SAM" id="Phobius"/>
    </source>
</evidence>
<evidence type="ECO:0000256" key="4">
    <source>
        <dbReference type="ARBA" id="ARBA00022475"/>
    </source>
</evidence>
<dbReference type="AlphaFoldDB" id="A0A3R9YN51"/>
<feature type="transmembrane region" description="Helical" evidence="9">
    <location>
        <begin position="363"/>
        <end position="388"/>
    </location>
</feature>
<evidence type="ECO:0000256" key="6">
    <source>
        <dbReference type="ARBA" id="ARBA00022989"/>
    </source>
</evidence>
<sequence length="628" mass="66013">MSNLDSVAGYKDVVTGSREAPVDSPGAAQVRPASAPELKTLAAVAVCTLVIAALYFGQEVLIPITLAVMLSFVLSPVVNFLQRLRLWRAPAVIVTVLAALGVLGLIGTLIGSQAASLTVNAPQYAQTIEAKVQGVQGFAVARLASITKQLGSGKPAPGAAPTPATGTGLDVQRSSASGARKPVPVQVVSDGASPFTIAKVVLAPILGPLETTIIVLIVAIFVLMQKEDLRDRCIRVFGSTDLHRTTRAMDDAGQRLSKYFLSQLAVNTSFGIVIGLGLWAIGIPSPAMWGIMAGLLRFVPYIGSFLAAVAPAALGAAVDPGWIMAIEVIALFVVVEPLTGYVVEPMLYGHSTGLSPASVIVSAIFWSWLWGPVGLIMSTPLTLCLVVMGRHVKSLEFFDVLLGDRPALTPVESFYQRILANNPDEALAQAETLLTDRSLTDYYDGVVLEGLKLAVEDQARGTIDQDGAVRMTRSMLSVIADLRPSASATEPIASSVNAICVAGHGSFDDVVTAMLAQLLRQKGVEARRVPNASVSRETIATLDVTGIDVIAVSYLEVIGSPAQLRYLVRRLRERAPAARIIVGLWPQGEAALSDAAIQRTLGADRYVGSLADAVTQIAASPNTAAEAT</sequence>
<dbReference type="InterPro" id="IPR002549">
    <property type="entry name" value="AI-2E-like"/>
</dbReference>
<organism evidence="10 11">
    <name type="scientific">Sphingomonas ginkgonis</name>
    <dbReference type="NCBI Taxonomy" id="2315330"/>
    <lineage>
        <taxon>Bacteria</taxon>
        <taxon>Pseudomonadati</taxon>
        <taxon>Pseudomonadota</taxon>
        <taxon>Alphaproteobacteria</taxon>
        <taxon>Sphingomonadales</taxon>
        <taxon>Sphingomonadaceae</taxon>
        <taxon>Sphingomonas</taxon>
    </lineage>
</organism>
<comment type="subcellular location">
    <subcellularLocation>
        <location evidence="1">Cell membrane</location>
        <topology evidence="1">Multi-pass membrane protein</topology>
    </subcellularLocation>
</comment>
<feature type="region of interest" description="Disordered" evidence="8">
    <location>
        <begin position="150"/>
        <end position="178"/>
    </location>
</feature>
<keyword evidence="11" id="KW-1185">Reference proteome</keyword>
<feature type="transmembrane region" description="Helical" evidence="9">
    <location>
        <begin position="259"/>
        <end position="281"/>
    </location>
</feature>
<evidence type="ECO:0000256" key="1">
    <source>
        <dbReference type="ARBA" id="ARBA00004651"/>
    </source>
</evidence>
<feature type="transmembrane region" description="Helical" evidence="9">
    <location>
        <begin position="322"/>
        <end position="343"/>
    </location>
</feature>
<evidence type="ECO:0000256" key="7">
    <source>
        <dbReference type="ARBA" id="ARBA00023136"/>
    </source>
</evidence>
<comment type="similarity">
    <text evidence="2">Belongs to the autoinducer-2 exporter (AI-2E) (TC 2.A.86) family.</text>
</comment>